<keyword evidence="4 8" id="KW-0812">Transmembrane</keyword>
<feature type="site" description="Important for channel permeability" evidence="7">
    <location>
        <position position="292"/>
    </location>
</feature>
<keyword evidence="6 8" id="KW-0472">Membrane</keyword>
<dbReference type="Pfam" id="PF03253">
    <property type="entry name" value="UT"/>
    <property type="match status" value="1"/>
</dbReference>
<protein>
    <submittedName>
        <fullName evidence="9">Urea transporter</fullName>
    </submittedName>
</protein>
<accession>A0A7G1Q8H7</accession>
<feature type="transmembrane region" description="Helical" evidence="8">
    <location>
        <begin position="210"/>
        <end position="226"/>
    </location>
</feature>
<dbReference type="PIRSF" id="PIRSF016502">
    <property type="entry name" value="Urea_transporter"/>
    <property type="match status" value="1"/>
</dbReference>
<dbReference type="GO" id="GO:0005886">
    <property type="term" value="C:plasma membrane"/>
    <property type="evidence" value="ECO:0007669"/>
    <property type="project" value="UniProtKB-SubCell"/>
</dbReference>
<dbReference type="EMBL" id="LR778175">
    <property type="protein sequence ID" value="CAB1275053.1"/>
    <property type="molecule type" value="Genomic_DNA"/>
</dbReference>
<evidence type="ECO:0000256" key="2">
    <source>
        <dbReference type="ARBA" id="ARBA00005914"/>
    </source>
</evidence>
<dbReference type="AlphaFoldDB" id="A0A7G1Q8H7"/>
<evidence type="ECO:0000256" key="3">
    <source>
        <dbReference type="ARBA" id="ARBA00022475"/>
    </source>
</evidence>
<dbReference type="PANTHER" id="PTHR10464:SF4">
    <property type="entry name" value="UREA TRANSPORTER"/>
    <property type="match status" value="1"/>
</dbReference>
<dbReference type="GO" id="GO:0015204">
    <property type="term" value="F:urea transmembrane transporter activity"/>
    <property type="evidence" value="ECO:0007669"/>
    <property type="project" value="InterPro"/>
</dbReference>
<evidence type="ECO:0000256" key="4">
    <source>
        <dbReference type="ARBA" id="ARBA00022692"/>
    </source>
</evidence>
<feature type="transmembrane region" description="Helical" evidence="8">
    <location>
        <begin position="290"/>
        <end position="309"/>
    </location>
</feature>
<comment type="similarity">
    <text evidence="2">Belongs to the urea transporter family.</text>
</comment>
<dbReference type="Gene3D" id="1.10.3430.10">
    <property type="entry name" value="Ammonium transporter AmtB like domains"/>
    <property type="match status" value="1"/>
</dbReference>
<gene>
    <name evidence="9" type="ORF">NSCAC_0475</name>
</gene>
<keyword evidence="10" id="KW-1185">Reference proteome</keyword>
<feature type="transmembrane region" description="Helical" evidence="8">
    <location>
        <begin position="75"/>
        <end position="95"/>
    </location>
</feature>
<reference evidence="9 10" key="1">
    <citation type="submission" date="2020-03" db="EMBL/GenBank/DDBJ databases">
        <authorList>
            <person name="Picone N."/>
        </authorList>
    </citation>
    <scope>NUCLEOTIDE SEQUENCE [LARGE SCALE GENOMIC DNA]</scope>
    <source>
        <strain evidence="9">NSCAC1</strain>
    </source>
</reference>
<feature type="transmembrane region" description="Helical" evidence="8">
    <location>
        <begin position="101"/>
        <end position="119"/>
    </location>
</feature>
<evidence type="ECO:0000256" key="8">
    <source>
        <dbReference type="SAM" id="Phobius"/>
    </source>
</evidence>
<feature type="transmembrane region" description="Helical" evidence="8">
    <location>
        <begin position="185"/>
        <end position="203"/>
    </location>
</feature>
<keyword evidence="3" id="KW-1003">Cell membrane</keyword>
<proteinExistence type="inferred from homology"/>
<evidence type="ECO:0000313" key="9">
    <source>
        <dbReference type="EMBL" id="CAB1275053.1"/>
    </source>
</evidence>
<name>A0A7G1Q8H7_9GAMM</name>
<evidence type="ECO:0000256" key="7">
    <source>
        <dbReference type="PIRSR" id="PIRSR016502-1"/>
    </source>
</evidence>
<keyword evidence="5 8" id="KW-1133">Transmembrane helix</keyword>
<evidence type="ECO:0000256" key="5">
    <source>
        <dbReference type="ARBA" id="ARBA00022989"/>
    </source>
</evidence>
<feature type="transmembrane region" description="Helical" evidence="8">
    <location>
        <begin position="238"/>
        <end position="257"/>
    </location>
</feature>
<feature type="transmembrane region" description="Helical" evidence="8">
    <location>
        <begin position="264"/>
        <end position="284"/>
    </location>
</feature>
<dbReference type="NCBIfam" id="TIGR03441">
    <property type="entry name" value="urea_trans_yut"/>
    <property type="match status" value="1"/>
</dbReference>
<feature type="transmembrane region" description="Helical" evidence="8">
    <location>
        <begin position="126"/>
        <end position="146"/>
    </location>
</feature>
<dbReference type="InterPro" id="IPR029020">
    <property type="entry name" value="Ammonium/urea_transptr"/>
</dbReference>
<dbReference type="InterPro" id="IPR017807">
    <property type="entry name" value="Urea_transporter_bac"/>
</dbReference>
<dbReference type="PANTHER" id="PTHR10464">
    <property type="entry name" value="UREA TRANSPORTER"/>
    <property type="match status" value="1"/>
</dbReference>
<organism evidence="9 10">
    <name type="scientific">Candidatus Nitrosacidococcus tergens</name>
    <dbReference type="NCBI Taxonomy" id="553981"/>
    <lineage>
        <taxon>Bacteria</taxon>
        <taxon>Pseudomonadati</taxon>
        <taxon>Pseudomonadota</taxon>
        <taxon>Gammaproteobacteria</taxon>
        <taxon>Chromatiales</taxon>
        <taxon>Chromatiaceae</taxon>
        <taxon>Candidatus Nitrosacidococcus</taxon>
    </lineage>
</organism>
<dbReference type="InterPro" id="IPR004937">
    <property type="entry name" value="Urea_transporter"/>
</dbReference>
<feature type="transmembrane region" description="Helical" evidence="8">
    <location>
        <begin position="32"/>
        <end position="63"/>
    </location>
</feature>
<dbReference type="Proteomes" id="UP000516072">
    <property type="component" value="Chromosome"/>
</dbReference>
<evidence type="ECO:0000256" key="6">
    <source>
        <dbReference type="ARBA" id="ARBA00023136"/>
    </source>
</evidence>
<dbReference type="KEGG" id="ntg:NSCAC_0475"/>
<sequence length="333" mass="36156">MILPSNLSTQAIDILLRGISQVVLQNNPVSGLVILVGLFIASKIAGVATLVGVIISTLTAVLLKVDKSLIQNGLFGFNGVLVGIGVSSYAVSHHLLIDHTLWLHIVIATSLSTLVMIGLSQFFTLWNLPALTMPFILCTWLFIGVVEHIDLSNPMATLSHHFISEIDIYTIKTWYIGVGKGFSEIFLQDSAIAGYLIFLGILINSRMSAIAALAAALLSIATGIAFEVSEESIQLGLYSYNPILTSIALGGGLFIYVTKFSFIYALLGAIVTTWISFALSTALQHLELPIYTFPFVITTWFMLLVAMSVNSLKYISTSEATTPEENTNRYDDL</sequence>
<evidence type="ECO:0000313" key="10">
    <source>
        <dbReference type="Proteomes" id="UP000516072"/>
    </source>
</evidence>
<evidence type="ECO:0000256" key="1">
    <source>
        <dbReference type="ARBA" id="ARBA00004651"/>
    </source>
</evidence>
<dbReference type="RefSeq" id="WP_197744830.1">
    <property type="nucleotide sequence ID" value="NZ_LR778175.1"/>
</dbReference>
<comment type="subcellular location">
    <subcellularLocation>
        <location evidence="1">Cell membrane</location>
        <topology evidence="1">Multi-pass membrane protein</topology>
    </subcellularLocation>
</comment>